<dbReference type="InParanoid" id="A0A165JTJ9"/>
<name>A0A165JTJ9_EXIGL</name>
<dbReference type="EMBL" id="KV425959">
    <property type="protein sequence ID" value="KZV95311.1"/>
    <property type="molecule type" value="Genomic_DNA"/>
</dbReference>
<keyword evidence="2" id="KW-1185">Reference proteome</keyword>
<dbReference type="AlphaFoldDB" id="A0A165JTJ9"/>
<reference evidence="1 2" key="1">
    <citation type="journal article" date="2016" name="Mol. Biol. Evol.">
        <title>Comparative Genomics of Early-Diverging Mushroom-Forming Fungi Provides Insights into the Origins of Lignocellulose Decay Capabilities.</title>
        <authorList>
            <person name="Nagy L.G."/>
            <person name="Riley R."/>
            <person name="Tritt A."/>
            <person name="Adam C."/>
            <person name="Daum C."/>
            <person name="Floudas D."/>
            <person name="Sun H."/>
            <person name="Yadav J.S."/>
            <person name="Pangilinan J."/>
            <person name="Larsson K.H."/>
            <person name="Matsuura K."/>
            <person name="Barry K."/>
            <person name="Labutti K."/>
            <person name="Kuo R."/>
            <person name="Ohm R.A."/>
            <person name="Bhattacharya S.S."/>
            <person name="Shirouzu T."/>
            <person name="Yoshinaga Y."/>
            <person name="Martin F.M."/>
            <person name="Grigoriev I.V."/>
            <person name="Hibbett D.S."/>
        </authorList>
    </citation>
    <scope>NUCLEOTIDE SEQUENCE [LARGE SCALE GENOMIC DNA]</scope>
    <source>
        <strain evidence="1 2">HHB12029</strain>
    </source>
</reference>
<protein>
    <submittedName>
        <fullName evidence="1">Uncharacterized protein</fullName>
    </submittedName>
</protein>
<gene>
    <name evidence="1" type="ORF">EXIGLDRAFT_766323</name>
</gene>
<evidence type="ECO:0000313" key="1">
    <source>
        <dbReference type="EMBL" id="KZV95311.1"/>
    </source>
</evidence>
<evidence type="ECO:0000313" key="2">
    <source>
        <dbReference type="Proteomes" id="UP000077266"/>
    </source>
</evidence>
<dbReference type="Proteomes" id="UP000077266">
    <property type="component" value="Unassembled WGS sequence"/>
</dbReference>
<organism evidence="1 2">
    <name type="scientific">Exidia glandulosa HHB12029</name>
    <dbReference type="NCBI Taxonomy" id="1314781"/>
    <lineage>
        <taxon>Eukaryota</taxon>
        <taxon>Fungi</taxon>
        <taxon>Dikarya</taxon>
        <taxon>Basidiomycota</taxon>
        <taxon>Agaricomycotina</taxon>
        <taxon>Agaricomycetes</taxon>
        <taxon>Auriculariales</taxon>
        <taxon>Exidiaceae</taxon>
        <taxon>Exidia</taxon>
    </lineage>
</organism>
<sequence>MAPRPAPLRLRRIPSAVTESQAFIRTVQRRVHTPRTGLPPPARHLEIPNTADYEPLQDSAAAGAYPSTSTSIASAQSERKRRHPTYYRVGRGPRKLGSKGVLLNLFRNSSAHTMILFCPEAC</sequence>
<accession>A0A165JTJ9</accession>
<proteinExistence type="predicted"/>